<evidence type="ECO:0000313" key="2">
    <source>
        <dbReference type="EMBL" id="CDZ93710.1"/>
    </source>
</evidence>
<dbReference type="RefSeq" id="WP_037022761.1">
    <property type="nucleotide sequence ID" value="NZ_CCSF01000001.1"/>
</dbReference>
<reference evidence="2 3" key="1">
    <citation type="submission" date="2014-07" db="EMBL/GenBank/DDBJ databases">
        <authorList>
            <person name="Urmite Genomes Urmite Genomes"/>
        </authorList>
    </citation>
    <scope>NUCLEOTIDE SEQUENCE [LARGE SCALE GENOMIC DNA]</scope>
    <source>
        <strain evidence="2 3">20_BN</strain>
    </source>
</reference>
<dbReference type="STRING" id="1499686.BN1079_01008"/>
<protein>
    <submittedName>
        <fullName evidence="2">Uncharacterized protein</fullName>
    </submittedName>
</protein>
<dbReference type="EMBL" id="CCSF01000001">
    <property type="protein sequence ID" value="CDZ93710.1"/>
    <property type="molecule type" value="Genomic_DNA"/>
</dbReference>
<dbReference type="Proteomes" id="UP000053902">
    <property type="component" value="Unassembled WGS sequence"/>
</dbReference>
<dbReference type="AlphaFoldDB" id="A0A078LQY0"/>
<dbReference type="HOGENOM" id="CLU_122357_1_0_6"/>
<proteinExistence type="predicted"/>
<dbReference type="InterPro" id="IPR018643">
    <property type="entry name" value="DUF2069_membrane"/>
</dbReference>
<dbReference type="OrthoDB" id="5738125at2"/>
<sequence length="136" mass="15281">MARKKKPLPSLEWLKPRVKISRAISMASFIGLAVLLLVWNLVFAELYGARTWVVISIQLVPLLLVAPGMIAGSPRAHAWTCFIVNLYFIQGVLAAIDPARMIYGWLEAIISLTLFISALLYTRWGYQYERKASGES</sequence>
<keyword evidence="1" id="KW-0472">Membrane</keyword>
<name>A0A078LQY0_9PSED</name>
<feature type="transmembrane region" description="Helical" evidence="1">
    <location>
        <begin position="102"/>
        <end position="121"/>
    </location>
</feature>
<gene>
    <name evidence="2" type="ORF">BN1079_01008</name>
</gene>
<keyword evidence="1" id="KW-1133">Transmembrane helix</keyword>
<accession>A0A078LQY0</accession>
<keyword evidence="3" id="KW-1185">Reference proteome</keyword>
<evidence type="ECO:0000256" key="1">
    <source>
        <dbReference type="SAM" id="Phobius"/>
    </source>
</evidence>
<evidence type="ECO:0000313" key="3">
    <source>
        <dbReference type="Proteomes" id="UP000053902"/>
    </source>
</evidence>
<feature type="transmembrane region" description="Helical" evidence="1">
    <location>
        <begin position="78"/>
        <end position="96"/>
    </location>
</feature>
<dbReference type="Pfam" id="PF09842">
    <property type="entry name" value="DUF2069"/>
    <property type="match status" value="1"/>
</dbReference>
<dbReference type="eggNOG" id="COG3308">
    <property type="taxonomic scope" value="Bacteria"/>
</dbReference>
<organism evidence="2 3">
    <name type="scientific">Pseudomonas saudiphocaensis</name>
    <dbReference type="NCBI Taxonomy" id="1499686"/>
    <lineage>
        <taxon>Bacteria</taxon>
        <taxon>Pseudomonadati</taxon>
        <taxon>Pseudomonadota</taxon>
        <taxon>Gammaproteobacteria</taxon>
        <taxon>Pseudomonadales</taxon>
        <taxon>Pseudomonadaceae</taxon>
        <taxon>Pseudomonas</taxon>
    </lineage>
</organism>
<feature type="transmembrane region" description="Helical" evidence="1">
    <location>
        <begin position="47"/>
        <end position="66"/>
    </location>
</feature>
<feature type="transmembrane region" description="Helical" evidence="1">
    <location>
        <begin position="20"/>
        <end position="41"/>
    </location>
</feature>
<keyword evidence="1" id="KW-0812">Transmembrane</keyword>